<feature type="non-terminal residue" evidence="2">
    <location>
        <position position="80"/>
    </location>
</feature>
<comment type="caution">
    <text evidence="2">The sequence shown here is derived from an EMBL/GenBank/DDBJ whole genome shotgun (WGS) entry which is preliminary data.</text>
</comment>
<keyword evidence="3" id="KW-1185">Reference proteome</keyword>
<proteinExistence type="predicted"/>
<name>A0A409W4C4_PSICY</name>
<evidence type="ECO:0000313" key="3">
    <source>
        <dbReference type="Proteomes" id="UP000283269"/>
    </source>
</evidence>
<evidence type="ECO:0000256" key="1">
    <source>
        <dbReference type="SAM" id="MobiDB-lite"/>
    </source>
</evidence>
<dbReference type="AlphaFoldDB" id="A0A409W4C4"/>
<reference evidence="2 3" key="1">
    <citation type="journal article" date="2018" name="Evol. Lett.">
        <title>Horizontal gene cluster transfer increased hallucinogenic mushroom diversity.</title>
        <authorList>
            <person name="Reynolds H.T."/>
            <person name="Vijayakumar V."/>
            <person name="Gluck-Thaler E."/>
            <person name="Korotkin H.B."/>
            <person name="Matheny P.B."/>
            <person name="Slot J.C."/>
        </authorList>
    </citation>
    <scope>NUCLEOTIDE SEQUENCE [LARGE SCALE GENOMIC DNA]</scope>
    <source>
        <strain evidence="2 3">2631</strain>
    </source>
</reference>
<feature type="compositionally biased region" description="Low complexity" evidence="1">
    <location>
        <begin position="1"/>
        <end position="46"/>
    </location>
</feature>
<feature type="region of interest" description="Disordered" evidence="1">
    <location>
        <begin position="1"/>
        <end position="47"/>
    </location>
</feature>
<dbReference type="EMBL" id="NHYD01003765">
    <property type="protein sequence ID" value="PPQ73374.1"/>
    <property type="molecule type" value="Genomic_DNA"/>
</dbReference>
<dbReference type="Proteomes" id="UP000283269">
    <property type="component" value="Unassembled WGS sequence"/>
</dbReference>
<accession>A0A409W4C4</accession>
<evidence type="ECO:0000313" key="2">
    <source>
        <dbReference type="EMBL" id="PPQ73374.1"/>
    </source>
</evidence>
<organism evidence="2 3">
    <name type="scientific">Psilocybe cyanescens</name>
    <dbReference type="NCBI Taxonomy" id="93625"/>
    <lineage>
        <taxon>Eukaryota</taxon>
        <taxon>Fungi</taxon>
        <taxon>Dikarya</taxon>
        <taxon>Basidiomycota</taxon>
        <taxon>Agaricomycotina</taxon>
        <taxon>Agaricomycetes</taxon>
        <taxon>Agaricomycetidae</taxon>
        <taxon>Agaricales</taxon>
        <taxon>Agaricineae</taxon>
        <taxon>Strophariaceae</taxon>
        <taxon>Psilocybe</taxon>
    </lineage>
</organism>
<gene>
    <name evidence="2" type="ORF">CVT25_004630</name>
</gene>
<sequence>MPAAPELEPEPEALLPHMRQSRSSSSALSYASSTSSASSSSSSSSSPPLFVMFRSLDLRSSSSPAAFESSADTPLPATIT</sequence>
<dbReference type="InParanoid" id="A0A409W4C4"/>
<protein>
    <submittedName>
        <fullName evidence="2">Uncharacterized protein</fullName>
    </submittedName>
</protein>